<keyword evidence="1" id="KW-1133">Transmembrane helix</keyword>
<evidence type="ECO:0008006" key="5">
    <source>
        <dbReference type="Google" id="ProtNLM"/>
    </source>
</evidence>
<dbReference type="AlphaFoldDB" id="A0A1H8UI70"/>
<accession>A0A1H8UI70</accession>
<dbReference type="OrthoDB" id="8549755at2"/>
<gene>
    <name evidence="3" type="ORF">SAMN05216333_1366</name>
</gene>
<evidence type="ECO:0000313" key="4">
    <source>
        <dbReference type="Proteomes" id="UP000198814"/>
    </source>
</evidence>
<feature type="signal peptide" evidence="2">
    <location>
        <begin position="1"/>
        <end position="30"/>
    </location>
</feature>
<evidence type="ECO:0000256" key="1">
    <source>
        <dbReference type="SAM" id="Phobius"/>
    </source>
</evidence>
<feature type="transmembrane region" description="Helical" evidence="1">
    <location>
        <begin position="51"/>
        <end position="72"/>
    </location>
</feature>
<dbReference type="STRING" id="42354.SAMN05216333_1366"/>
<dbReference type="Proteomes" id="UP000198814">
    <property type="component" value="Unassembled WGS sequence"/>
</dbReference>
<keyword evidence="2" id="KW-0732">Signal</keyword>
<evidence type="ECO:0000313" key="3">
    <source>
        <dbReference type="EMBL" id="SEP02919.1"/>
    </source>
</evidence>
<keyword evidence="4" id="KW-1185">Reference proteome</keyword>
<keyword evidence="1" id="KW-0472">Membrane</keyword>
<dbReference type="EMBL" id="FODO01000036">
    <property type="protein sequence ID" value="SEP02919.1"/>
    <property type="molecule type" value="Genomic_DNA"/>
</dbReference>
<organism evidence="3 4">
    <name type="scientific">Nitrosomonas oligotropha</name>
    <dbReference type="NCBI Taxonomy" id="42354"/>
    <lineage>
        <taxon>Bacteria</taxon>
        <taxon>Pseudomonadati</taxon>
        <taxon>Pseudomonadota</taxon>
        <taxon>Betaproteobacteria</taxon>
        <taxon>Nitrosomonadales</taxon>
        <taxon>Nitrosomonadaceae</taxon>
        <taxon>Nitrosomonas</taxon>
    </lineage>
</organism>
<proteinExistence type="predicted"/>
<protein>
    <recommendedName>
        <fullName evidence="5">DUF2946 domain-containing protein</fullName>
    </recommendedName>
</protein>
<name>A0A1H8UI70_9PROT</name>
<reference evidence="4" key="1">
    <citation type="submission" date="2016-10" db="EMBL/GenBank/DDBJ databases">
        <authorList>
            <person name="Varghese N."/>
            <person name="Submissions S."/>
        </authorList>
    </citation>
    <scope>NUCLEOTIDE SEQUENCE [LARGE SCALE GENOMIC DNA]</scope>
    <source>
        <strain evidence="4">Nm76</strain>
    </source>
</reference>
<feature type="chain" id="PRO_5011503119" description="DUF2946 domain-containing protein" evidence="2">
    <location>
        <begin position="31"/>
        <end position="107"/>
    </location>
</feature>
<evidence type="ECO:0000256" key="2">
    <source>
        <dbReference type="SAM" id="SignalP"/>
    </source>
</evidence>
<sequence>MLRKSLLLFLTLALLAVPVFLLAHAFTHYAQTDVLDAAGSEADANVDLDEICFDCVALTALNFILIASSLLLRNPANHRRLPLWAMGHHSNRTTLPYCSRAPPFQLL</sequence>
<dbReference type="RefSeq" id="WP_090322289.1">
    <property type="nucleotide sequence ID" value="NZ_FNOE01000040.1"/>
</dbReference>
<keyword evidence="1" id="KW-0812">Transmembrane</keyword>